<evidence type="ECO:0000313" key="6">
    <source>
        <dbReference type="Proteomes" id="UP000266376"/>
    </source>
</evidence>
<dbReference type="InterPro" id="IPR036390">
    <property type="entry name" value="WH_DNA-bd_sf"/>
</dbReference>
<dbReference type="EMBL" id="QSAJ01000007">
    <property type="protein sequence ID" value="RGW54668.1"/>
    <property type="molecule type" value="Genomic_DNA"/>
</dbReference>
<dbReference type="InterPro" id="IPR000524">
    <property type="entry name" value="Tscrpt_reg_HTH_GntR"/>
</dbReference>
<keyword evidence="3" id="KW-0804">Transcription</keyword>
<dbReference type="Pfam" id="PF07702">
    <property type="entry name" value="UTRA"/>
    <property type="match status" value="1"/>
</dbReference>
<dbReference type="AlphaFoldDB" id="A0A395XPE7"/>
<dbReference type="PANTHER" id="PTHR44846:SF1">
    <property type="entry name" value="MANNOSYL-D-GLYCERATE TRANSPORT_METABOLISM SYSTEM REPRESSOR MNGR-RELATED"/>
    <property type="match status" value="1"/>
</dbReference>
<evidence type="ECO:0000256" key="2">
    <source>
        <dbReference type="ARBA" id="ARBA00023125"/>
    </source>
</evidence>
<gene>
    <name evidence="5" type="ORF">DWV67_04575</name>
</gene>
<dbReference type="Gene3D" id="3.40.1410.10">
    <property type="entry name" value="Chorismate lyase-like"/>
    <property type="match status" value="1"/>
</dbReference>
<dbReference type="GO" id="GO:0003677">
    <property type="term" value="F:DNA binding"/>
    <property type="evidence" value="ECO:0007669"/>
    <property type="project" value="UniProtKB-KW"/>
</dbReference>
<dbReference type="SMART" id="SM00345">
    <property type="entry name" value="HTH_GNTR"/>
    <property type="match status" value="1"/>
</dbReference>
<dbReference type="SMART" id="SM00866">
    <property type="entry name" value="UTRA"/>
    <property type="match status" value="1"/>
</dbReference>
<accession>A0A395XPE7</accession>
<dbReference type="InterPro" id="IPR050679">
    <property type="entry name" value="Bact_HTH_transcr_reg"/>
</dbReference>
<evidence type="ECO:0000313" key="5">
    <source>
        <dbReference type="EMBL" id="RGW54668.1"/>
    </source>
</evidence>
<dbReference type="GO" id="GO:0003700">
    <property type="term" value="F:DNA-binding transcription factor activity"/>
    <property type="evidence" value="ECO:0007669"/>
    <property type="project" value="InterPro"/>
</dbReference>
<proteinExistence type="predicted"/>
<dbReference type="SUPFAM" id="SSF64288">
    <property type="entry name" value="Chorismate lyase-like"/>
    <property type="match status" value="1"/>
</dbReference>
<evidence type="ECO:0000259" key="4">
    <source>
        <dbReference type="PROSITE" id="PS50949"/>
    </source>
</evidence>
<dbReference type="PRINTS" id="PR00035">
    <property type="entry name" value="HTHGNTR"/>
</dbReference>
<keyword evidence="2" id="KW-0238">DNA-binding</keyword>
<name>A0A395XPE7_9FIRM</name>
<dbReference type="SUPFAM" id="SSF46785">
    <property type="entry name" value="Winged helix' DNA-binding domain"/>
    <property type="match status" value="1"/>
</dbReference>
<keyword evidence="1" id="KW-0805">Transcription regulation</keyword>
<protein>
    <submittedName>
        <fullName evidence="5">GntR family transcriptional regulator</fullName>
    </submittedName>
</protein>
<evidence type="ECO:0000256" key="3">
    <source>
        <dbReference type="ARBA" id="ARBA00023163"/>
    </source>
</evidence>
<organism evidence="5 6">
    <name type="scientific">Dorea formicigenerans</name>
    <dbReference type="NCBI Taxonomy" id="39486"/>
    <lineage>
        <taxon>Bacteria</taxon>
        <taxon>Bacillati</taxon>
        <taxon>Bacillota</taxon>
        <taxon>Clostridia</taxon>
        <taxon>Lachnospirales</taxon>
        <taxon>Lachnospiraceae</taxon>
        <taxon>Dorea</taxon>
    </lineage>
</organism>
<dbReference type="Gene3D" id="1.10.10.10">
    <property type="entry name" value="Winged helix-like DNA-binding domain superfamily/Winged helix DNA-binding domain"/>
    <property type="match status" value="1"/>
</dbReference>
<dbReference type="Pfam" id="PF00392">
    <property type="entry name" value="GntR"/>
    <property type="match status" value="1"/>
</dbReference>
<feature type="domain" description="HTH gntR-type" evidence="4">
    <location>
        <begin position="6"/>
        <end position="74"/>
    </location>
</feature>
<evidence type="ECO:0000256" key="1">
    <source>
        <dbReference type="ARBA" id="ARBA00023015"/>
    </source>
</evidence>
<dbReference type="PROSITE" id="PS50949">
    <property type="entry name" value="HTH_GNTR"/>
    <property type="match status" value="1"/>
</dbReference>
<dbReference type="Proteomes" id="UP000266376">
    <property type="component" value="Unassembled WGS sequence"/>
</dbReference>
<dbReference type="InterPro" id="IPR036388">
    <property type="entry name" value="WH-like_DNA-bd_sf"/>
</dbReference>
<dbReference type="InterPro" id="IPR011663">
    <property type="entry name" value="UTRA"/>
</dbReference>
<dbReference type="InterPro" id="IPR028978">
    <property type="entry name" value="Chorismate_lyase_/UTRA_dom_sf"/>
</dbReference>
<dbReference type="PANTHER" id="PTHR44846">
    <property type="entry name" value="MANNOSYL-D-GLYCERATE TRANSPORT/METABOLISM SYSTEM REPRESSOR MNGR-RELATED"/>
    <property type="match status" value="1"/>
</dbReference>
<reference evidence="5 6" key="1">
    <citation type="submission" date="2018-08" db="EMBL/GenBank/DDBJ databases">
        <title>A genome reference for cultivated species of the human gut microbiota.</title>
        <authorList>
            <person name="Zou Y."/>
            <person name="Xue W."/>
            <person name="Luo G."/>
        </authorList>
    </citation>
    <scope>NUCLEOTIDE SEQUENCE [LARGE SCALE GENOMIC DNA]</scope>
    <source>
        <strain evidence="5 6">AF12-11</strain>
    </source>
</reference>
<comment type="caution">
    <text evidence="5">The sequence shown here is derived from an EMBL/GenBank/DDBJ whole genome shotgun (WGS) entry which is preliminary data.</text>
</comment>
<dbReference type="GO" id="GO:0045892">
    <property type="term" value="P:negative regulation of DNA-templated transcription"/>
    <property type="evidence" value="ECO:0007669"/>
    <property type="project" value="TreeGrafter"/>
</dbReference>
<sequence length="239" mass="27499">MSKYTNLLNEQIKESLESYIIEQNLQPGDTLPSERKLAELLNANRLTVRTALKRLRNEHLIYTKQGKGTFIAPPKIIEGTSKLESFSSGWEKDGYIPTSKILEISEIEASLSICYRLQLNLGEKVFSLNRLRFLNNEPIALEHAYIPSKLVPGILKYNFETESLYSILESAYKLRLTRQEETISICHMRKNEARNLNKKEGDPAFFIKGISFNDDIPFEYCITINPADRYVLSSKMKPE</sequence>
<dbReference type="CDD" id="cd07377">
    <property type="entry name" value="WHTH_GntR"/>
    <property type="match status" value="1"/>
</dbReference>